<evidence type="ECO:0000256" key="3">
    <source>
        <dbReference type="ARBA" id="ARBA00022679"/>
    </source>
</evidence>
<dbReference type="InterPro" id="IPR029063">
    <property type="entry name" value="SAM-dependent_MTases_sf"/>
</dbReference>
<protein>
    <submittedName>
        <fullName evidence="5">Class I SAM-dependent methyltransferase</fullName>
        <ecNumber evidence="5">2.1.-.-</ecNumber>
    </submittedName>
</protein>
<keyword evidence="2 5" id="KW-0489">Methyltransferase</keyword>
<keyword evidence="6" id="KW-1185">Reference proteome</keyword>
<keyword evidence="3 5" id="KW-0808">Transferase</keyword>
<reference evidence="5 6" key="1">
    <citation type="submission" date="2024-07" db="EMBL/GenBank/DDBJ databases">
        <title>Description of Labrys sedimenti sp. nov., isolated from a diclofenac-degrading enrichment culture.</title>
        <authorList>
            <person name="Tancsics A."/>
            <person name="Csepanyi A."/>
        </authorList>
    </citation>
    <scope>NUCLEOTIDE SEQUENCE [LARGE SCALE GENOMIC DNA]</scope>
    <source>
        <strain evidence="5 6">LMG 23578</strain>
    </source>
</reference>
<comment type="similarity">
    <text evidence="1">Belongs to the methyltransferase superfamily.</text>
</comment>
<dbReference type="GO" id="GO:0032259">
    <property type="term" value="P:methylation"/>
    <property type="evidence" value="ECO:0007669"/>
    <property type="project" value="UniProtKB-KW"/>
</dbReference>
<evidence type="ECO:0000259" key="4">
    <source>
        <dbReference type="Pfam" id="PF08241"/>
    </source>
</evidence>
<dbReference type="EC" id="2.1.-.-" evidence="5"/>
<evidence type="ECO:0000256" key="2">
    <source>
        <dbReference type="ARBA" id="ARBA00022603"/>
    </source>
</evidence>
<feature type="domain" description="Methyltransferase type 11" evidence="4">
    <location>
        <begin position="52"/>
        <end position="150"/>
    </location>
</feature>
<dbReference type="RefSeq" id="WP_311940938.1">
    <property type="nucleotide sequence ID" value="NZ_JAVSCS010000030.1"/>
</dbReference>
<dbReference type="EMBL" id="JBFNQD010000007">
    <property type="protein sequence ID" value="MEW9308057.1"/>
    <property type="molecule type" value="Genomic_DNA"/>
</dbReference>
<dbReference type="PANTHER" id="PTHR12176">
    <property type="entry name" value="SAM-DEPENDENT METHYLTRANSFERASE SUPERFAMILY PROTEIN"/>
    <property type="match status" value="1"/>
</dbReference>
<dbReference type="SUPFAM" id="SSF53335">
    <property type="entry name" value="S-adenosyl-L-methionine-dependent methyltransferases"/>
    <property type="match status" value="1"/>
</dbReference>
<dbReference type="GO" id="GO:0008168">
    <property type="term" value="F:methyltransferase activity"/>
    <property type="evidence" value="ECO:0007669"/>
    <property type="project" value="UniProtKB-KW"/>
</dbReference>
<dbReference type="CDD" id="cd02440">
    <property type="entry name" value="AdoMet_MTases"/>
    <property type="match status" value="1"/>
</dbReference>
<dbReference type="Gene3D" id="3.40.50.150">
    <property type="entry name" value="Vaccinia Virus protein VP39"/>
    <property type="match status" value="1"/>
</dbReference>
<organism evidence="5 6">
    <name type="scientific">Labrys neptuniae</name>
    <dbReference type="NCBI Taxonomy" id="376174"/>
    <lineage>
        <taxon>Bacteria</taxon>
        <taxon>Pseudomonadati</taxon>
        <taxon>Pseudomonadota</taxon>
        <taxon>Alphaproteobacteria</taxon>
        <taxon>Hyphomicrobiales</taxon>
        <taxon>Xanthobacteraceae</taxon>
        <taxon>Labrys</taxon>
    </lineage>
</organism>
<evidence type="ECO:0000313" key="5">
    <source>
        <dbReference type="EMBL" id="MEW9308057.1"/>
    </source>
</evidence>
<evidence type="ECO:0000256" key="1">
    <source>
        <dbReference type="ARBA" id="ARBA00008361"/>
    </source>
</evidence>
<proteinExistence type="inferred from homology"/>
<dbReference type="Pfam" id="PF08241">
    <property type="entry name" value="Methyltransf_11"/>
    <property type="match status" value="1"/>
</dbReference>
<dbReference type="InterPro" id="IPR051419">
    <property type="entry name" value="Lys/N-term_MeTrsfase_sf"/>
</dbReference>
<gene>
    <name evidence="5" type="ORF">ABXS05_21055</name>
</gene>
<sequence length="228" mass="24820">MQDYEKRYRDLRAAGLPGWAGDCHAGNRLKLAAMLDDLHRSDLLPPAPCPALELGCGNAAMAALLLAERGYRVHGIDISPTAIDWAHETFEAAGLAGHFIRGDVRTMPDFEAASFALVFDGACLHCLIGADRSLCLAEIRRILQPGGIFIASTMCGPPRSPEACARYDVEHQCLVDGGVPSRTLRPLPALLAELGEAGFDIVDHRIHRNPWWDHATIVTRPASRLQNL</sequence>
<name>A0ABV3PQY3_9HYPH</name>
<evidence type="ECO:0000313" key="6">
    <source>
        <dbReference type="Proteomes" id="UP001555786"/>
    </source>
</evidence>
<accession>A0ABV3PQY3</accession>
<comment type="caution">
    <text evidence="5">The sequence shown here is derived from an EMBL/GenBank/DDBJ whole genome shotgun (WGS) entry which is preliminary data.</text>
</comment>
<dbReference type="InterPro" id="IPR013216">
    <property type="entry name" value="Methyltransf_11"/>
</dbReference>
<dbReference type="Proteomes" id="UP001555786">
    <property type="component" value="Unassembled WGS sequence"/>
</dbReference>